<protein>
    <submittedName>
        <fullName evidence="2 3">Uncharacterized protein</fullName>
    </submittedName>
</protein>
<dbReference type="AlphaFoldDB" id="K7KA50"/>
<sequence>MIPKDGPQLCHFQLDVWTCSPHTHSAFSALFFLPQCCTGCWSPLVPFFHFFNRFLLLVIAMIFFQWGKMGKNKEKGH</sequence>
<keyword evidence="1" id="KW-1133">Transmembrane helix</keyword>
<accession>K7KA50</accession>
<proteinExistence type="predicted"/>
<reference evidence="2" key="3">
    <citation type="submission" date="2018-07" db="EMBL/GenBank/DDBJ databases">
        <title>WGS assembly of Glycine max.</title>
        <authorList>
            <person name="Schmutz J."/>
            <person name="Cannon S."/>
            <person name="Schlueter J."/>
            <person name="Ma J."/>
            <person name="Mitros T."/>
            <person name="Nelson W."/>
            <person name="Hyten D."/>
            <person name="Song Q."/>
            <person name="Thelen J."/>
            <person name="Cheng J."/>
            <person name="Xu D."/>
            <person name="Hellsten U."/>
            <person name="May G."/>
            <person name="Yu Y."/>
            <person name="Sakurai T."/>
            <person name="Umezawa T."/>
            <person name="Bhattacharyya M."/>
            <person name="Sandhu D."/>
            <person name="Valliyodan B."/>
            <person name="Lindquist E."/>
            <person name="Peto M."/>
            <person name="Grant D."/>
            <person name="Shu S."/>
            <person name="Goodstein D."/>
            <person name="Barry K."/>
            <person name="Futrell-Griggs M."/>
            <person name="Abernathy B."/>
            <person name="Du J."/>
            <person name="Tian Z."/>
            <person name="Zhu L."/>
            <person name="Gill N."/>
            <person name="Joshi T."/>
            <person name="Libault M."/>
            <person name="Sethuraman A."/>
            <person name="Zhang X."/>
            <person name="Shinozaki K."/>
            <person name="Nguyen H."/>
            <person name="Wing R."/>
            <person name="Cregan P."/>
            <person name="Specht J."/>
            <person name="Grimwood J."/>
            <person name="Rokhsar D."/>
            <person name="Stacey G."/>
            <person name="Shoemaker R."/>
            <person name="Jackson S."/>
        </authorList>
    </citation>
    <scope>NUCLEOTIDE SEQUENCE</scope>
    <source>
        <tissue evidence="2">Callus</tissue>
    </source>
</reference>
<organism evidence="3">
    <name type="scientific">Glycine max</name>
    <name type="common">Soybean</name>
    <name type="synonym">Glycine hispida</name>
    <dbReference type="NCBI Taxonomy" id="3847"/>
    <lineage>
        <taxon>Eukaryota</taxon>
        <taxon>Viridiplantae</taxon>
        <taxon>Streptophyta</taxon>
        <taxon>Embryophyta</taxon>
        <taxon>Tracheophyta</taxon>
        <taxon>Spermatophyta</taxon>
        <taxon>Magnoliopsida</taxon>
        <taxon>eudicotyledons</taxon>
        <taxon>Gunneridae</taxon>
        <taxon>Pentapetalae</taxon>
        <taxon>rosids</taxon>
        <taxon>fabids</taxon>
        <taxon>Fabales</taxon>
        <taxon>Fabaceae</taxon>
        <taxon>Papilionoideae</taxon>
        <taxon>50 kb inversion clade</taxon>
        <taxon>NPAAA clade</taxon>
        <taxon>indigoferoid/millettioid clade</taxon>
        <taxon>Phaseoleae</taxon>
        <taxon>Glycine</taxon>
        <taxon>Glycine subgen. Soja</taxon>
    </lineage>
</organism>
<name>K7KA50_SOYBN</name>
<evidence type="ECO:0000313" key="3">
    <source>
        <dbReference type="EnsemblPlants" id="KRH72614"/>
    </source>
</evidence>
<evidence type="ECO:0000313" key="4">
    <source>
        <dbReference type="Proteomes" id="UP000008827"/>
    </source>
</evidence>
<feature type="transmembrane region" description="Helical" evidence="1">
    <location>
        <begin position="50"/>
        <end position="67"/>
    </location>
</feature>
<evidence type="ECO:0000256" key="1">
    <source>
        <dbReference type="SAM" id="Phobius"/>
    </source>
</evidence>
<dbReference type="Proteomes" id="UP000008827">
    <property type="component" value="Chromosome 2"/>
</dbReference>
<keyword evidence="1" id="KW-0472">Membrane</keyword>
<dbReference type="EnsemblPlants" id="KRH72614">
    <property type="protein sequence ID" value="KRH72614"/>
    <property type="gene ID" value="GLYMA_02G223200"/>
</dbReference>
<reference evidence="2 3" key="1">
    <citation type="journal article" date="2010" name="Nature">
        <title>Genome sequence of the palaeopolyploid soybean.</title>
        <authorList>
            <person name="Schmutz J."/>
            <person name="Cannon S.B."/>
            <person name="Schlueter J."/>
            <person name="Ma J."/>
            <person name="Mitros T."/>
            <person name="Nelson W."/>
            <person name="Hyten D.L."/>
            <person name="Song Q."/>
            <person name="Thelen J.J."/>
            <person name="Cheng J."/>
            <person name="Xu D."/>
            <person name="Hellsten U."/>
            <person name="May G.D."/>
            <person name="Yu Y."/>
            <person name="Sakurai T."/>
            <person name="Umezawa T."/>
            <person name="Bhattacharyya M.K."/>
            <person name="Sandhu D."/>
            <person name="Valliyodan B."/>
            <person name="Lindquist E."/>
            <person name="Peto M."/>
            <person name="Grant D."/>
            <person name="Shu S."/>
            <person name="Goodstein D."/>
            <person name="Barry K."/>
            <person name="Futrell-Griggs M."/>
            <person name="Abernathy B."/>
            <person name="Du J."/>
            <person name="Tian Z."/>
            <person name="Zhu L."/>
            <person name="Gill N."/>
            <person name="Joshi T."/>
            <person name="Libault M."/>
            <person name="Sethuraman A."/>
            <person name="Zhang X.-C."/>
            <person name="Shinozaki K."/>
            <person name="Nguyen H.T."/>
            <person name="Wing R.A."/>
            <person name="Cregan P."/>
            <person name="Specht J."/>
            <person name="Grimwood J."/>
            <person name="Rokhsar D."/>
            <person name="Stacey G."/>
            <person name="Shoemaker R.C."/>
            <person name="Jackson S.A."/>
        </authorList>
    </citation>
    <scope>NUCLEOTIDE SEQUENCE [LARGE SCALE GENOMIC DNA]</scope>
    <source>
        <strain evidence="3">cv. Williams 82</strain>
        <tissue evidence="2">Callus</tissue>
    </source>
</reference>
<dbReference type="InParanoid" id="K7KA50"/>
<dbReference type="PaxDb" id="3847-GLYMA02G38821.1"/>
<keyword evidence="4" id="KW-1185">Reference proteome</keyword>
<keyword evidence="1" id="KW-0812">Transmembrane</keyword>
<evidence type="ECO:0000313" key="2">
    <source>
        <dbReference type="EMBL" id="KRH72614.1"/>
    </source>
</evidence>
<gene>
    <name evidence="2" type="ORF">GLYMA_02G223200</name>
</gene>
<dbReference type="Gramene" id="KRH72614">
    <property type="protein sequence ID" value="KRH72614"/>
    <property type="gene ID" value="GLYMA_02G223200"/>
</dbReference>
<dbReference type="EMBL" id="CM000835">
    <property type="protein sequence ID" value="KRH72614.1"/>
    <property type="molecule type" value="Genomic_DNA"/>
</dbReference>
<dbReference type="HOGENOM" id="CLU_2642963_0_0_1"/>
<reference evidence="3" key="2">
    <citation type="submission" date="2018-02" db="UniProtKB">
        <authorList>
            <consortium name="EnsemblPlants"/>
        </authorList>
    </citation>
    <scope>IDENTIFICATION</scope>
    <source>
        <strain evidence="3">Williams 82</strain>
    </source>
</reference>